<dbReference type="Pfam" id="PF01642">
    <property type="entry name" value="MM_CoA_mutase"/>
    <property type="match status" value="1"/>
</dbReference>
<evidence type="ECO:0000256" key="4">
    <source>
        <dbReference type="ARBA" id="ARBA00022628"/>
    </source>
</evidence>
<dbReference type="FunFam" id="3.40.50.280:FF:000002">
    <property type="entry name" value="Methylmalonyl-CoA mutase, mitochondrial"/>
    <property type="match status" value="1"/>
</dbReference>
<feature type="domain" description="B12-binding" evidence="8">
    <location>
        <begin position="584"/>
        <end position="711"/>
    </location>
</feature>
<dbReference type="Gene3D" id="3.40.50.280">
    <property type="entry name" value="Cobalamin-binding domain"/>
    <property type="match status" value="1"/>
</dbReference>
<keyword evidence="6" id="KW-0413">Isomerase</keyword>
<dbReference type="GO" id="GO:0004494">
    <property type="term" value="F:methylmalonyl-CoA mutase activity"/>
    <property type="evidence" value="ECO:0007669"/>
    <property type="project" value="UniProtKB-EC"/>
</dbReference>
<organism evidence="9 10">
    <name type="scientific">Flavobacterium johnsoniae</name>
    <name type="common">Cytophaga johnsonae</name>
    <dbReference type="NCBI Taxonomy" id="986"/>
    <lineage>
        <taxon>Bacteria</taxon>
        <taxon>Pseudomonadati</taxon>
        <taxon>Bacteroidota</taxon>
        <taxon>Flavobacteriia</taxon>
        <taxon>Flavobacteriales</taxon>
        <taxon>Flavobacteriaceae</taxon>
        <taxon>Flavobacterium</taxon>
    </lineage>
</organism>
<dbReference type="GO" id="GO:0046872">
    <property type="term" value="F:metal ion binding"/>
    <property type="evidence" value="ECO:0007669"/>
    <property type="project" value="UniProtKB-KW"/>
</dbReference>
<dbReference type="FunFam" id="3.20.20.240:FF:000001">
    <property type="entry name" value="Probable methylmalonyl-coa mutase"/>
    <property type="match status" value="1"/>
</dbReference>
<evidence type="ECO:0000256" key="1">
    <source>
        <dbReference type="ARBA" id="ARBA00001922"/>
    </source>
</evidence>
<dbReference type="NCBIfam" id="TIGR00641">
    <property type="entry name" value="acid_CoA_mut_N"/>
    <property type="match status" value="1"/>
</dbReference>
<evidence type="ECO:0000256" key="2">
    <source>
        <dbReference type="ARBA" id="ARBA00008465"/>
    </source>
</evidence>
<evidence type="ECO:0000256" key="7">
    <source>
        <dbReference type="ARBA" id="ARBA00023285"/>
    </source>
</evidence>
<keyword evidence="4" id="KW-0846">Cobalamin</keyword>
<evidence type="ECO:0000256" key="3">
    <source>
        <dbReference type="ARBA" id="ARBA00012398"/>
    </source>
</evidence>
<dbReference type="CDD" id="cd02071">
    <property type="entry name" value="MM_CoA_mut_B12_BD"/>
    <property type="match status" value="1"/>
</dbReference>
<dbReference type="SUPFAM" id="SSF52242">
    <property type="entry name" value="Cobalamin (vitamin B12)-binding domain"/>
    <property type="match status" value="1"/>
</dbReference>
<dbReference type="InterPro" id="IPR006159">
    <property type="entry name" value="Acid_CoA_mut_C"/>
</dbReference>
<dbReference type="InterPro" id="IPR006158">
    <property type="entry name" value="Cobalamin-bd"/>
</dbReference>
<dbReference type="AlphaFoldDB" id="A0A1M5JQJ2"/>
<dbReference type="InterPro" id="IPR006099">
    <property type="entry name" value="MeMalonylCoA_mutase_a/b_cat"/>
</dbReference>
<dbReference type="PANTHER" id="PTHR48101:SF4">
    <property type="entry name" value="METHYLMALONYL-COA MUTASE, MITOCHONDRIAL"/>
    <property type="match status" value="1"/>
</dbReference>
<name>A0A1M5JQJ2_FLAJO</name>
<evidence type="ECO:0000256" key="5">
    <source>
        <dbReference type="ARBA" id="ARBA00022723"/>
    </source>
</evidence>
<sequence length="711" mass="78949">MIRKDLKHINLQSQQSKVESQKSEDLTKNFTTAEGIELKKNYSEKDIEDLEFIDFGAGFTPNLRGPYATMYVRRPWTIRQYAGFSTAEESNAFYRRNLAAGQKGLSIAFDLPTHRGYDSDHERVVGDVGKAGVAIDSVEDMKVLFDQIPLDEMSVSMTMNGAVLPIMAFYIVAAEEQGVELNKLSGTIQNDILKEFMVRNTYIYPPAPSMKIIADIFEFTSKKMPKFNSISISGYHMQEAGATADIELAYTLADGLEYIRTGLSTGMTIDEFAPRLSFFWAIGMNHFMEIAKMRAGRMIWAKLIQQFNPKSDKSLALRTHCQTSGWSLTEQDPFNNVARTCIEATAAAFGGTQSLHTNALDEAIALPTDFSARIARNTQIYLQEETKITKTVDPWGGSYYVESLTNEILENTWKLIEEVEELGGMTKAIEAGIPKLRIEEAAARKQARIDSGQDIIVGVNKFRLEKEDPLHILDVDNQMVRKQQIERLEEIKAKRDTEKVNLSLEKLIHCAKTGEGNLLEIAIEAARNRATLGEISDALESIFGRFKAQIKSFSGVYSAAIKNDENFEKAKQLADAFAKQEGRRPRIMIAKMGQDGHDRGAKVVATGYADVGFDVDIGPLFQTPAEAAKQAVENDVHILGVSSLAAGHKTLVPQVIEELKKHDREDIMVIVGGVIPAQDYQFLFDAGAAAIFGPGTKISEAAIQILEILID</sequence>
<evidence type="ECO:0000313" key="10">
    <source>
        <dbReference type="Proteomes" id="UP000184112"/>
    </source>
</evidence>
<dbReference type="GO" id="GO:0031419">
    <property type="term" value="F:cobalamin binding"/>
    <property type="evidence" value="ECO:0007669"/>
    <property type="project" value="UniProtKB-KW"/>
</dbReference>
<dbReference type="Proteomes" id="UP000184112">
    <property type="component" value="Unassembled WGS sequence"/>
</dbReference>
<protein>
    <recommendedName>
        <fullName evidence="3">methylmalonyl-CoA mutase</fullName>
        <ecNumber evidence="3">5.4.99.2</ecNumber>
    </recommendedName>
</protein>
<dbReference type="PANTHER" id="PTHR48101">
    <property type="entry name" value="METHYLMALONYL-COA MUTASE, MITOCHONDRIAL-RELATED"/>
    <property type="match status" value="1"/>
</dbReference>
<dbReference type="PROSITE" id="PS00544">
    <property type="entry name" value="METMALONYL_COA_MUTASE"/>
    <property type="match status" value="1"/>
</dbReference>
<keyword evidence="5" id="KW-0479">Metal-binding</keyword>
<dbReference type="InterPro" id="IPR036724">
    <property type="entry name" value="Cobalamin-bd_sf"/>
</dbReference>
<comment type="cofactor">
    <cofactor evidence="1">
        <name>adenosylcob(III)alamin</name>
        <dbReference type="ChEBI" id="CHEBI:18408"/>
    </cofactor>
</comment>
<dbReference type="NCBIfam" id="NF006944">
    <property type="entry name" value="PRK09426.1"/>
    <property type="match status" value="1"/>
</dbReference>
<dbReference type="GO" id="GO:0005737">
    <property type="term" value="C:cytoplasm"/>
    <property type="evidence" value="ECO:0007669"/>
    <property type="project" value="TreeGrafter"/>
</dbReference>
<evidence type="ECO:0000256" key="6">
    <source>
        <dbReference type="ARBA" id="ARBA00023235"/>
    </source>
</evidence>
<dbReference type="RefSeq" id="WP_073408800.1">
    <property type="nucleotide sequence ID" value="NZ_FQWH01000002.1"/>
</dbReference>
<dbReference type="InterPro" id="IPR006098">
    <property type="entry name" value="MMCoA_mutase_a_cat"/>
</dbReference>
<dbReference type="NCBIfam" id="TIGR00640">
    <property type="entry name" value="acid_CoA_mut_C"/>
    <property type="match status" value="1"/>
</dbReference>
<comment type="similarity">
    <text evidence="2">Belongs to the methylmalonyl-CoA mutase family.</text>
</comment>
<proteinExistence type="inferred from homology"/>
<dbReference type="CDD" id="cd03679">
    <property type="entry name" value="MM_CoA_mutase_alpha_like"/>
    <property type="match status" value="1"/>
</dbReference>
<dbReference type="Gene3D" id="3.20.20.240">
    <property type="entry name" value="Methylmalonyl-CoA mutase"/>
    <property type="match status" value="1"/>
</dbReference>
<keyword evidence="7" id="KW-0170">Cobalt</keyword>
<reference evidence="9 10" key="1">
    <citation type="submission" date="2016-11" db="EMBL/GenBank/DDBJ databases">
        <authorList>
            <person name="Jaros S."/>
            <person name="Januszkiewicz K."/>
            <person name="Wedrychowicz H."/>
        </authorList>
    </citation>
    <scope>NUCLEOTIDE SEQUENCE [LARGE SCALE GENOMIC DNA]</scope>
    <source>
        <strain evidence="9 10">DSM 6792</strain>
    </source>
</reference>
<dbReference type="InterPro" id="IPR016176">
    <property type="entry name" value="Cbl-dep_enz_cat"/>
</dbReference>
<dbReference type="EMBL" id="FQWH01000002">
    <property type="protein sequence ID" value="SHG42856.1"/>
    <property type="molecule type" value="Genomic_DNA"/>
</dbReference>
<gene>
    <name evidence="9" type="ORF">SAMN05444388_102652</name>
</gene>
<dbReference type="EC" id="5.4.99.2" evidence="3"/>
<dbReference type="PROSITE" id="PS51332">
    <property type="entry name" value="B12_BINDING"/>
    <property type="match status" value="1"/>
</dbReference>
<evidence type="ECO:0000313" key="9">
    <source>
        <dbReference type="EMBL" id="SHG42856.1"/>
    </source>
</evidence>
<dbReference type="SUPFAM" id="SSF51703">
    <property type="entry name" value="Cobalamin (vitamin B12)-dependent enzymes"/>
    <property type="match status" value="1"/>
</dbReference>
<evidence type="ECO:0000259" key="8">
    <source>
        <dbReference type="PROSITE" id="PS51332"/>
    </source>
</evidence>
<accession>A0A1M5JQJ2</accession>
<dbReference type="Pfam" id="PF02310">
    <property type="entry name" value="B12-binding"/>
    <property type="match status" value="1"/>
</dbReference>
<dbReference type="GO" id="GO:0019678">
    <property type="term" value="P:propionate metabolic process, methylmalonyl pathway"/>
    <property type="evidence" value="ECO:0007669"/>
    <property type="project" value="TreeGrafter"/>
</dbReference>
<dbReference type="InterPro" id="IPR058549">
    <property type="entry name" value="MeMalonylCoA_mutase_a/b_site"/>
</dbReference>